<evidence type="ECO:0000313" key="1">
    <source>
        <dbReference type="EMBL" id="SOQ42113.1"/>
    </source>
</evidence>
<feature type="non-terminal residue" evidence="1">
    <location>
        <position position="1"/>
    </location>
</feature>
<name>A0A2H1VMR6_SPOFR</name>
<organism evidence="1">
    <name type="scientific">Spodoptera frugiperda</name>
    <name type="common">Fall armyworm</name>
    <dbReference type="NCBI Taxonomy" id="7108"/>
    <lineage>
        <taxon>Eukaryota</taxon>
        <taxon>Metazoa</taxon>
        <taxon>Ecdysozoa</taxon>
        <taxon>Arthropoda</taxon>
        <taxon>Hexapoda</taxon>
        <taxon>Insecta</taxon>
        <taxon>Pterygota</taxon>
        <taxon>Neoptera</taxon>
        <taxon>Endopterygota</taxon>
        <taxon>Lepidoptera</taxon>
        <taxon>Glossata</taxon>
        <taxon>Ditrysia</taxon>
        <taxon>Noctuoidea</taxon>
        <taxon>Noctuidae</taxon>
        <taxon>Amphipyrinae</taxon>
        <taxon>Spodoptera</taxon>
    </lineage>
</organism>
<proteinExistence type="predicted"/>
<dbReference type="EMBL" id="ODYU01003403">
    <property type="protein sequence ID" value="SOQ42113.1"/>
    <property type="molecule type" value="Genomic_DNA"/>
</dbReference>
<accession>A0A2H1VMR6</accession>
<dbReference type="AlphaFoldDB" id="A0A2H1VMR6"/>
<reference evidence="1" key="1">
    <citation type="submission" date="2016-07" db="EMBL/GenBank/DDBJ databases">
        <authorList>
            <person name="Bretaudeau A."/>
        </authorList>
    </citation>
    <scope>NUCLEOTIDE SEQUENCE</scope>
    <source>
        <strain evidence="1">Rice</strain>
        <tissue evidence="1">Whole body</tissue>
    </source>
</reference>
<protein>
    <submittedName>
        <fullName evidence="1">SFRICE_036878</fullName>
    </submittedName>
</protein>
<gene>
    <name evidence="1" type="ORF">SFRICE_036878</name>
</gene>
<sequence>ELGVTSYIKYDVFEDVMDTFITYKVELKNALPKPKVSVPSDVVLPDHMQAKKLSITKLPKISIPIFSGKYNEWSSFRDLILSLIDDNEANGILKRLLNQNQIAGESSVALKELLDTTTDCLHDLATLGVKVDAWDIIIIYLISSKLDAVTRKQWELQKRFRALEFVEPQSNKCKDTTATKSYHIVSNNSSPHCSEQHRLCHCKKFAQKSIEQRRNIIVKVKKEGTFECQSKYNNINNVCLSVSPLVKLFARSKV</sequence>